<sequence length="564" mass="63458">MLSSVSLPAQTNKKTTIRIIESSDIHGNYFSYDFIEKQPTEGGLSRIATYVDEQRKLLSEKNVLLLDNGDILQGQPTAYYYNFIDTKSQHVCADAMNFIGYDAATIGNHDIETGHSVYDRWTLECHFPVLCANAIDTRTGLPYWKPYTIFERGGARIAVLGMITPAIPKWLPQSLWKGMAFEDMVACARRWMPTLRDKEKADIIVGLFHSGIGHEKLIGSVNENAALQVAREVSGFDIIFSGHDHRASKHIVKNTENKEVLVINPGSNGKNVAQADIAISRKGEKKVSGEIVSLTNVQPLPAYINTFAPQAKEVKTFTEKKIGNLSTTISSREAFFGPSAFINLIQQMQLQLTGADISFAAPLSFDTHIEAGDITVSDMFKLYHYQNYLYTMLLKGSEIKDYLEYSYDGWVNTMHSANDTMIAFRQNPMQYAEGWQRLRTPSYNFDCAAGIDYVVHLDKPKGQRIEISGMSNGKPFSPDSIYSVAINSYRGNGGGNLLTKGAGIPKEELPQRIMTTTDRDLRYYLMQLIESTPELRIETPTNWKFVPEDWANTARDREERLLFK</sequence>
<dbReference type="Proteomes" id="UP000249375">
    <property type="component" value="Chromosome"/>
</dbReference>
<feature type="domain" description="5'-Nucleotidase C-terminal" evidence="4">
    <location>
        <begin position="322"/>
        <end position="497"/>
    </location>
</feature>
<dbReference type="AlphaFoldDB" id="A0A5P8E9A5"/>
<evidence type="ECO:0000256" key="2">
    <source>
        <dbReference type="RuleBase" id="RU362119"/>
    </source>
</evidence>
<dbReference type="Pfam" id="PF00149">
    <property type="entry name" value="Metallophos"/>
    <property type="match status" value="1"/>
</dbReference>
<dbReference type="SUPFAM" id="SSF56300">
    <property type="entry name" value="Metallo-dependent phosphatases"/>
    <property type="match status" value="1"/>
</dbReference>
<keyword evidence="2" id="KW-0378">Hydrolase</keyword>
<dbReference type="GO" id="GO:0009166">
    <property type="term" value="P:nucleotide catabolic process"/>
    <property type="evidence" value="ECO:0007669"/>
    <property type="project" value="InterPro"/>
</dbReference>
<dbReference type="GO" id="GO:0000166">
    <property type="term" value="F:nucleotide binding"/>
    <property type="evidence" value="ECO:0007669"/>
    <property type="project" value="UniProtKB-KW"/>
</dbReference>
<dbReference type="InterPro" id="IPR036907">
    <property type="entry name" value="5'-Nucleotdase_C_sf"/>
</dbReference>
<dbReference type="InterPro" id="IPR029052">
    <property type="entry name" value="Metallo-depent_PP-like"/>
</dbReference>
<dbReference type="KEGG" id="alq:C7Y71_010635"/>
<dbReference type="GO" id="GO:0016787">
    <property type="term" value="F:hydrolase activity"/>
    <property type="evidence" value="ECO:0007669"/>
    <property type="project" value="UniProtKB-KW"/>
</dbReference>
<feature type="domain" description="Calcineurin-like phosphoesterase" evidence="3">
    <location>
        <begin position="18"/>
        <end position="246"/>
    </location>
</feature>
<dbReference type="Gene3D" id="3.60.21.10">
    <property type="match status" value="1"/>
</dbReference>
<evidence type="ECO:0000313" key="6">
    <source>
        <dbReference type="Proteomes" id="UP000249375"/>
    </source>
</evidence>
<dbReference type="GO" id="GO:0030288">
    <property type="term" value="C:outer membrane-bounded periplasmic space"/>
    <property type="evidence" value="ECO:0007669"/>
    <property type="project" value="TreeGrafter"/>
</dbReference>
<accession>A0A5P8E9A5</accession>
<dbReference type="PRINTS" id="PR01607">
    <property type="entry name" value="APYRASEFAMLY"/>
</dbReference>
<gene>
    <name evidence="5" type="ORF">C7Y71_010635</name>
</gene>
<keyword evidence="2" id="KW-0547">Nucleotide-binding</keyword>
<dbReference type="SUPFAM" id="SSF55816">
    <property type="entry name" value="5'-nucleotidase (syn. UDP-sugar hydrolase), C-terminal domain"/>
    <property type="match status" value="1"/>
</dbReference>
<evidence type="ECO:0000259" key="4">
    <source>
        <dbReference type="Pfam" id="PF02872"/>
    </source>
</evidence>
<organism evidence="5 6">
    <name type="scientific">Pseudoprevotella muciniphila</name>
    <dbReference type="NCBI Taxonomy" id="2133944"/>
    <lineage>
        <taxon>Bacteria</taxon>
        <taxon>Pseudomonadati</taxon>
        <taxon>Bacteroidota</taxon>
        <taxon>Bacteroidia</taxon>
        <taxon>Bacteroidales</taxon>
        <taxon>Prevotellaceae</taxon>
        <taxon>Pseudoprevotella</taxon>
    </lineage>
</organism>
<keyword evidence="6" id="KW-1185">Reference proteome</keyword>
<dbReference type="InterPro" id="IPR008334">
    <property type="entry name" value="5'-Nucleotdase_C"/>
</dbReference>
<reference evidence="5 6" key="1">
    <citation type="submission" date="2018-11" db="EMBL/GenBank/DDBJ databases">
        <authorList>
            <person name="Na S.W."/>
            <person name="Baik M."/>
        </authorList>
    </citation>
    <scope>NUCLEOTIDE SEQUENCE [LARGE SCALE GENOMIC DNA]</scope>
    <source>
        <strain evidence="5 6">E39</strain>
    </source>
</reference>
<dbReference type="EMBL" id="CP033459">
    <property type="protein sequence ID" value="QFQ13430.1"/>
    <property type="molecule type" value="Genomic_DNA"/>
</dbReference>
<keyword evidence="1" id="KW-0732">Signal</keyword>
<evidence type="ECO:0000259" key="3">
    <source>
        <dbReference type="Pfam" id="PF00149"/>
    </source>
</evidence>
<comment type="similarity">
    <text evidence="2">Belongs to the 5'-nucleotidase family.</text>
</comment>
<proteinExistence type="inferred from homology"/>
<evidence type="ECO:0000256" key="1">
    <source>
        <dbReference type="ARBA" id="ARBA00022729"/>
    </source>
</evidence>
<dbReference type="InterPro" id="IPR004843">
    <property type="entry name" value="Calcineurin-like_PHP"/>
</dbReference>
<evidence type="ECO:0000313" key="5">
    <source>
        <dbReference type="EMBL" id="QFQ13430.1"/>
    </source>
</evidence>
<name>A0A5P8E9A5_9BACT</name>
<protein>
    <submittedName>
        <fullName evidence="5">Bifunctional metallophosphatase/5'-nucleotidase</fullName>
    </submittedName>
</protein>
<dbReference type="Gene3D" id="3.90.780.10">
    <property type="entry name" value="5'-Nucleotidase, C-terminal domain"/>
    <property type="match status" value="1"/>
</dbReference>
<dbReference type="PANTHER" id="PTHR11575:SF6">
    <property type="entry name" value="2',3'-CYCLIC-NUCLEOTIDE 2'-PHOSPHODIESTERASE_3'-NUCLEOTIDASE"/>
    <property type="match status" value="1"/>
</dbReference>
<dbReference type="OrthoDB" id="9775118at2"/>
<dbReference type="InterPro" id="IPR006179">
    <property type="entry name" value="5_nucleotidase/apyrase"/>
</dbReference>
<dbReference type="PANTHER" id="PTHR11575">
    <property type="entry name" value="5'-NUCLEOTIDASE-RELATED"/>
    <property type="match status" value="1"/>
</dbReference>
<dbReference type="Pfam" id="PF02872">
    <property type="entry name" value="5_nucleotid_C"/>
    <property type="match status" value="1"/>
</dbReference>